<gene>
    <name evidence="7" type="ORF">A2628_00570</name>
</gene>
<evidence type="ECO:0000256" key="4">
    <source>
        <dbReference type="ARBA" id="ARBA00022695"/>
    </source>
</evidence>
<dbReference type="Proteomes" id="UP000179221">
    <property type="component" value="Unassembled WGS sequence"/>
</dbReference>
<dbReference type="GO" id="GO:0003983">
    <property type="term" value="F:UTP:glucose-1-phosphate uridylyltransferase activity"/>
    <property type="evidence" value="ECO:0007669"/>
    <property type="project" value="UniProtKB-EC"/>
</dbReference>
<dbReference type="SUPFAM" id="SSF53448">
    <property type="entry name" value="Nucleotide-diphospho-sugar transferases"/>
    <property type="match status" value="1"/>
</dbReference>
<evidence type="ECO:0000313" key="8">
    <source>
        <dbReference type="Proteomes" id="UP000179221"/>
    </source>
</evidence>
<feature type="domain" description="Nucleotidyl transferase" evidence="6">
    <location>
        <begin position="10"/>
        <end position="273"/>
    </location>
</feature>
<dbReference type="PANTHER" id="PTHR43197">
    <property type="entry name" value="UTP--GLUCOSE-1-PHOSPHATE URIDYLYLTRANSFERASE"/>
    <property type="match status" value="1"/>
</dbReference>
<dbReference type="InterPro" id="IPR005771">
    <property type="entry name" value="GalU_uridylyltTrfase_bac/arc"/>
</dbReference>
<comment type="similarity">
    <text evidence="1">Belongs to the UDPGP type 2 family.</text>
</comment>
<name>A0A1F7YEP7_9BACT</name>
<dbReference type="AlphaFoldDB" id="A0A1F7YEP7"/>
<dbReference type="Gene3D" id="3.90.550.10">
    <property type="entry name" value="Spore Coat Polysaccharide Biosynthesis Protein SpsA, Chain A"/>
    <property type="match status" value="1"/>
</dbReference>
<reference evidence="7 8" key="1">
    <citation type="journal article" date="2016" name="Nat. Commun.">
        <title>Thousands of microbial genomes shed light on interconnected biogeochemical processes in an aquifer system.</title>
        <authorList>
            <person name="Anantharaman K."/>
            <person name="Brown C.T."/>
            <person name="Hug L.A."/>
            <person name="Sharon I."/>
            <person name="Castelle C.J."/>
            <person name="Probst A.J."/>
            <person name="Thomas B.C."/>
            <person name="Singh A."/>
            <person name="Wilkins M.J."/>
            <person name="Karaoz U."/>
            <person name="Brodie E.L."/>
            <person name="Williams K.H."/>
            <person name="Hubbard S.S."/>
            <person name="Banfield J.F."/>
        </authorList>
    </citation>
    <scope>NUCLEOTIDE SEQUENCE [LARGE SCALE GENOMIC DNA]</scope>
</reference>
<organism evidence="7 8">
    <name type="scientific">Candidatus Woesebacteria bacterium RIFCSPHIGHO2_01_FULL_40_22</name>
    <dbReference type="NCBI Taxonomy" id="1802499"/>
    <lineage>
        <taxon>Bacteria</taxon>
        <taxon>Candidatus Woeseibacteriota</taxon>
    </lineage>
</organism>
<evidence type="ECO:0000256" key="2">
    <source>
        <dbReference type="ARBA" id="ARBA00012415"/>
    </source>
</evidence>
<comment type="caution">
    <text evidence="7">The sequence shown here is derived from an EMBL/GenBank/DDBJ whole genome shotgun (WGS) entry which is preliminary data.</text>
</comment>
<evidence type="ECO:0000256" key="5">
    <source>
        <dbReference type="ARBA" id="ARBA00048128"/>
    </source>
</evidence>
<dbReference type="EC" id="2.7.7.9" evidence="2"/>
<comment type="catalytic activity">
    <reaction evidence="5">
        <text>alpha-D-glucose 1-phosphate + UTP + H(+) = UDP-alpha-D-glucose + diphosphate</text>
        <dbReference type="Rhea" id="RHEA:19889"/>
        <dbReference type="ChEBI" id="CHEBI:15378"/>
        <dbReference type="ChEBI" id="CHEBI:33019"/>
        <dbReference type="ChEBI" id="CHEBI:46398"/>
        <dbReference type="ChEBI" id="CHEBI:58601"/>
        <dbReference type="ChEBI" id="CHEBI:58885"/>
        <dbReference type="EC" id="2.7.7.9"/>
    </reaction>
</comment>
<keyword evidence="4" id="KW-0548">Nucleotidyltransferase</keyword>
<dbReference type="GO" id="GO:0006011">
    <property type="term" value="P:UDP-alpha-D-glucose metabolic process"/>
    <property type="evidence" value="ECO:0007669"/>
    <property type="project" value="InterPro"/>
</dbReference>
<protein>
    <recommendedName>
        <fullName evidence="2">UTP--glucose-1-phosphate uridylyltransferase</fullName>
        <ecNumber evidence="2">2.7.7.9</ecNumber>
    </recommendedName>
</protein>
<evidence type="ECO:0000313" key="7">
    <source>
        <dbReference type="EMBL" id="OGM25797.1"/>
    </source>
</evidence>
<keyword evidence="3" id="KW-0808">Transferase</keyword>
<evidence type="ECO:0000259" key="6">
    <source>
        <dbReference type="Pfam" id="PF00483"/>
    </source>
</evidence>
<dbReference type="EMBL" id="MGGL01000019">
    <property type="protein sequence ID" value="OGM25797.1"/>
    <property type="molecule type" value="Genomic_DNA"/>
</dbReference>
<accession>A0A1F7YEP7</accession>
<proteinExistence type="inferred from homology"/>
<dbReference type="InterPro" id="IPR029044">
    <property type="entry name" value="Nucleotide-diphossugar_trans"/>
</dbReference>
<sequence length="307" mass="34706">MKRPRRKIKKAVIAVAGWGTRFLPATKNQAKQMLPIIDKPIIQHVVEEAVDSGIEDIIIVTQGGSSNIEDHFDTHVELEDVLEKSGKLNLLEKIRKLPEMANFIYVRQNKRLPYGNGTPLLTVAPLIDDDESFVYMFGDDLTIAGTPVTQQLISVYESQKPSAILAVQEVPRDEIGRYASIEYKEGAKYKYEMKRGHEKIPPEKAPSNMAQFGRFVFNYDVIKEAKETPLGKGDELWIIDILNRLVEKGKKVIAQPINGTWMTTGDPLTYMQTQVMFALERSDIGGDFAKFLSGLNFQKYLGTKDKR</sequence>
<evidence type="ECO:0000256" key="3">
    <source>
        <dbReference type="ARBA" id="ARBA00022679"/>
    </source>
</evidence>
<dbReference type="Pfam" id="PF00483">
    <property type="entry name" value="NTP_transferase"/>
    <property type="match status" value="1"/>
</dbReference>
<dbReference type="InterPro" id="IPR005835">
    <property type="entry name" value="NTP_transferase_dom"/>
</dbReference>
<evidence type="ECO:0000256" key="1">
    <source>
        <dbReference type="ARBA" id="ARBA00006890"/>
    </source>
</evidence>
<dbReference type="PANTHER" id="PTHR43197:SF1">
    <property type="entry name" value="UTP--GLUCOSE-1-PHOSPHATE URIDYLYLTRANSFERASE"/>
    <property type="match status" value="1"/>
</dbReference>